<keyword evidence="4 7" id="KW-1133">Transmembrane helix</keyword>
<evidence type="ECO:0000256" key="3">
    <source>
        <dbReference type="ARBA" id="ARBA00022692"/>
    </source>
</evidence>
<dbReference type="PANTHER" id="PTHR30482">
    <property type="entry name" value="HIGH-AFFINITY BRANCHED-CHAIN AMINO ACID TRANSPORT SYSTEM PERMEASE"/>
    <property type="match status" value="1"/>
</dbReference>
<dbReference type="PANTHER" id="PTHR30482:SF10">
    <property type="entry name" value="HIGH-AFFINITY BRANCHED-CHAIN AMINO ACID TRANSPORT PROTEIN BRAE"/>
    <property type="match status" value="1"/>
</dbReference>
<feature type="transmembrane region" description="Helical" evidence="7">
    <location>
        <begin position="336"/>
        <end position="354"/>
    </location>
</feature>
<evidence type="ECO:0000256" key="4">
    <source>
        <dbReference type="ARBA" id="ARBA00022989"/>
    </source>
</evidence>
<evidence type="ECO:0008006" key="10">
    <source>
        <dbReference type="Google" id="ProtNLM"/>
    </source>
</evidence>
<evidence type="ECO:0000256" key="2">
    <source>
        <dbReference type="ARBA" id="ARBA00022475"/>
    </source>
</evidence>
<proteinExistence type="predicted"/>
<feature type="transmembrane region" description="Helical" evidence="7">
    <location>
        <begin position="94"/>
        <end position="114"/>
    </location>
</feature>
<dbReference type="InterPro" id="IPR001851">
    <property type="entry name" value="ABC_transp_permease"/>
</dbReference>
<dbReference type="CDD" id="cd06581">
    <property type="entry name" value="TM_PBP1_LivM_like"/>
    <property type="match status" value="1"/>
</dbReference>
<feature type="transmembrane region" description="Helical" evidence="7">
    <location>
        <begin position="579"/>
        <end position="596"/>
    </location>
</feature>
<gene>
    <name evidence="8" type="ORF">GCM10009547_43250</name>
</gene>
<feature type="transmembrane region" description="Helical" evidence="7">
    <location>
        <begin position="6"/>
        <end position="27"/>
    </location>
</feature>
<feature type="transmembrane region" description="Helical" evidence="7">
    <location>
        <begin position="192"/>
        <end position="211"/>
    </location>
</feature>
<dbReference type="Pfam" id="PF02653">
    <property type="entry name" value="BPD_transp_2"/>
    <property type="match status" value="2"/>
</dbReference>
<dbReference type="RefSeq" id="WP_344608708.1">
    <property type="nucleotide sequence ID" value="NZ_BAAAHE010000047.1"/>
</dbReference>
<feature type="transmembrane region" description="Helical" evidence="7">
    <location>
        <begin position="555"/>
        <end position="573"/>
    </location>
</feature>
<feature type="transmembrane region" description="Helical" evidence="7">
    <location>
        <begin position="534"/>
        <end position="550"/>
    </location>
</feature>
<feature type="transmembrane region" description="Helical" evidence="7">
    <location>
        <begin position="276"/>
        <end position="293"/>
    </location>
</feature>
<evidence type="ECO:0000256" key="1">
    <source>
        <dbReference type="ARBA" id="ARBA00004651"/>
    </source>
</evidence>
<name>A0ABP3SI37_9ACTN</name>
<organism evidence="8 9">
    <name type="scientific">Sporichthya brevicatena</name>
    <dbReference type="NCBI Taxonomy" id="171442"/>
    <lineage>
        <taxon>Bacteria</taxon>
        <taxon>Bacillati</taxon>
        <taxon>Actinomycetota</taxon>
        <taxon>Actinomycetes</taxon>
        <taxon>Sporichthyales</taxon>
        <taxon>Sporichthyaceae</taxon>
        <taxon>Sporichthya</taxon>
    </lineage>
</organism>
<feature type="transmembrane region" description="Helical" evidence="7">
    <location>
        <begin position="457"/>
        <end position="475"/>
    </location>
</feature>
<feature type="transmembrane region" description="Helical" evidence="7">
    <location>
        <begin position="412"/>
        <end position="431"/>
    </location>
</feature>
<feature type="transmembrane region" description="Helical" evidence="7">
    <location>
        <begin position="143"/>
        <end position="160"/>
    </location>
</feature>
<dbReference type="Proteomes" id="UP001500957">
    <property type="component" value="Unassembled WGS sequence"/>
</dbReference>
<feature type="transmembrane region" description="Helical" evidence="7">
    <location>
        <begin position="59"/>
        <end position="87"/>
    </location>
</feature>
<comment type="subcellular location">
    <subcellularLocation>
        <location evidence="1">Cell membrane</location>
        <topology evidence="1">Multi-pass membrane protein</topology>
    </subcellularLocation>
</comment>
<evidence type="ECO:0000256" key="7">
    <source>
        <dbReference type="SAM" id="Phobius"/>
    </source>
</evidence>
<feature type="transmembrane region" description="Helical" evidence="7">
    <location>
        <begin position="506"/>
        <end position="528"/>
    </location>
</feature>
<feature type="transmembrane region" description="Helical" evidence="7">
    <location>
        <begin position="217"/>
        <end position="233"/>
    </location>
</feature>
<feature type="transmembrane region" description="Helical" evidence="7">
    <location>
        <begin position="385"/>
        <end position="405"/>
    </location>
</feature>
<feature type="transmembrane region" description="Helical" evidence="7">
    <location>
        <begin position="314"/>
        <end position="330"/>
    </location>
</feature>
<feature type="region of interest" description="Disordered" evidence="6">
    <location>
        <begin position="627"/>
        <end position="653"/>
    </location>
</feature>
<keyword evidence="2" id="KW-1003">Cell membrane</keyword>
<feature type="transmembrane region" description="Helical" evidence="7">
    <location>
        <begin position="361"/>
        <end position="379"/>
    </location>
</feature>
<keyword evidence="9" id="KW-1185">Reference proteome</keyword>
<dbReference type="InterPro" id="IPR043428">
    <property type="entry name" value="LivM-like"/>
</dbReference>
<reference evidence="9" key="1">
    <citation type="journal article" date="2019" name="Int. J. Syst. Evol. Microbiol.">
        <title>The Global Catalogue of Microorganisms (GCM) 10K type strain sequencing project: providing services to taxonomists for standard genome sequencing and annotation.</title>
        <authorList>
            <consortium name="The Broad Institute Genomics Platform"/>
            <consortium name="The Broad Institute Genome Sequencing Center for Infectious Disease"/>
            <person name="Wu L."/>
            <person name="Ma J."/>
        </authorList>
    </citation>
    <scope>NUCLEOTIDE SEQUENCE [LARGE SCALE GENOMIC DNA]</scope>
    <source>
        <strain evidence="9">JCM 10671</strain>
    </source>
</reference>
<feature type="transmembrane region" description="Helical" evidence="7">
    <location>
        <begin position="240"/>
        <end position="256"/>
    </location>
</feature>
<comment type="caution">
    <text evidence="8">The sequence shown here is derived from an EMBL/GenBank/DDBJ whole genome shotgun (WGS) entry which is preliminary data.</text>
</comment>
<dbReference type="EMBL" id="BAAAHE010000047">
    <property type="protein sequence ID" value="GAA0634542.1"/>
    <property type="molecule type" value="Genomic_DNA"/>
</dbReference>
<protein>
    <recommendedName>
        <fullName evidence="10">ABC transporter permease</fullName>
    </recommendedName>
</protein>
<keyword evidence="5 7" id="KW-0472">Membrane</keyword>
<evidence type="ECO:0000256" key="6">
    <source>
        <dbReference type="SAM" id="MobiDB-lite"/>
    </source>
</evidence>
<evidence type="ECO:0000256" key="5">
    <source>
        <dbReference type="ARBA" id="ARBA00023136"/>
    </source>
</evidence>
<feature type="transmembrane region" description="Helical" evidence="7">
    <location>
        <begin position="34"/>
        <end position="53"/>
    </location>
</feature>
<evidence type="ECO:0000313" key="9">
    <source>
        <dbReference type="Proteomes" id="UP001500957"/>
    </source>
</evidence>
<dbReference type="CDD" id="cd06582">
    <property type="entry name" value="TM_PBP1_LivH_like"/>
    <property type="match status" value="1"/>
</dbReference>
<sequence length="653" mass="68202">MNDYIPYVIVGITTGSLYGLAAMGLVLTYKTSGLFNIAYGAQCALSAFLFYSLREQAGVPWPIAALLVVVGFGTVFGLGLGGIAALLANVTTTYKIVGSVGLLVAIISFTNFAYGTQARPFEPFLPTGSVFTIKGNAVTMDNIVDLAVGVVAAVGLTLFFRATRTGVAMRGVVDDPSLLAMAGTSPVQVRRISWLIGSVFAAVSGLLFASVQQQLDIYILSLLVVQAFGAAAIGRFTSVPLAYCGGLLVGLIQNIVSKEAGSHESLSGLDTNTPFLVLFLVLLISRPGRLVEVGRQLRARGVPVSRMPARARRIGYGVLLFAALLVPHVVGTKITAWQIAATQVILFASLNLLVRTSGQISLCQVGFVAIGAAGFAHAQGSGLPWLFAVLVGVLWCVPAALVVSVPAIRLSGLYLGLATLGFGVLLAQYAYSKSWFFGSGVATARPDAFGLDGETRFYYLLMAFAVGAVALVLLIERTRLGRILRGMSDSPVALSTLGTSVRNARVIVFVISGALAGLSGALYASLFVSTTQEAYPYINSLISLAVLAIAGRRTVTVAVVGPILLTVLPLYVGNDKANSLLQVAFGLAAVLVAVNSNGQLRKLLERWTEVSADRTVGPAGTRTREALAGVDGVLPPQSRGDRPVRDAVGVGGS</sequence>
<accession>A0ABP3SI37</accession>
<evidence type="ECO:0000313" key="8">
    <source>
        <dbReference type="EMBL" id="GAA0634542.1"/>
    </source>
</evidence>
<keyword evidence="3 7" id="KW-0812">Transmembrane</keyword>